<sequence length="189" mass="21501">MTTPEIEELKSLAEQKYGKILATTTDFEEFSLYLEKKTCGTISPSTLKRLYGYVSDNHKPRMVTLDVLSQYIGHRNYMEFTHWLKTSTKYNSSFFKANQLVSSDLQEGALVSVGWSPNRLLQLRYLGDSTYEIEKSENSKLQPGDRFVTGCFIKEQPLFLPYIERGGERTASFVAGRNGGLTVISINEK</sequence>
<dbReference type="AlphaFoldDB" id="A0A3E5E201"/>
<reference evidence="1 2" key="1">
    <citation type="submission" date="2018-08" db="EMBL/GenBank/DDBJ databases">
        <title>A genome reference for cultivated species of the human gut microbiota.</title>
        <authorList>
            <person name="Zou Y."/>
            <person name="Xue W."/>
            <person name="Luo G."/>
        </authorList>
    </citation>
    <scope>NUCLEOTIDE SEQUENCE [LARGE SCALE GENOMIC DNA]</scope>
    <source>
        <strain evidence="1 2">AF24-12</strain>
    </source>
</reference>
<dbReference type="RefSeq" id="WP_117587052.1">
    <property type="nucleotide sequence ID" value="NZ_QRVA01000003.1"/>
</dbReference>
<comment type="caution">
    <text evidence="1">The sequence shown here is derived from an EMBL/GenBank/DDBJ whole genome shotgun (WGS) entry which is preliminary data.</text>
</comment>
<protein>
    <submittedName>
        <fullName evidence="1">Uncharacterized protein</fullName>
    </submittedName>
</protein>
<evidence type="ECO:0000313" key="2">
    <source>
        <dbReference type="Proteomes" id="UP000283872"/>
    </source>
</evidence>
<organism evidence="1 2">
    <name type="scientific">Segatella copri</name>
    <dbReference type="NCBI Taxonomy" id="165179"/>
    <lineage>
        <taxon>Bacteria</taxon>
        <taxon>Pseudomonadati</taxon>
        <taxon>Bacteroidota</taxon>
        <taxon>Bacteroidia</taxon>
        <taxon>Bacteroidales</taxon>
        <taxon>Prevotellaceae</taxon>
        <taxon>Segatella</taxon>
    </lineage>
</organism>
<evidence type="ECO:0000313" key="1">
    <source>
        <dbReference type="EMBL" id="RGS18548.1"/>
    </source>
</evidence>
<accession>A0A3E5E201</accession>
<proteinExistence type="predicted"/>
<dbReference type="Proteomes" id="UP000283872">
    <property type="component" value="Unassembled WGS sequence"/>
</dbReference>
<name>A0A3E5E201_9BACT</name>
<dbReference type="EMBL" id="QRVA01000003">
    <property type="protein sequence ID" value="RGS18548.1"/>
    <property type="molecule type" value="Genomic_DNA"/>
</dbReference>
<gene>
    <name evidence="1" type="ORF">DWY11_02580</name>
</gene>